<dbReference type="SUPFAM" id="SSF51445">
    <property type="entry name" value="(Trans)glycosidases"/>
    <property type="match status" value="1"/>
</dbReference>
<dbReference type="OrthoDB" id="9758603at2"/>
<dbReference type="InterPro" id="IPR013783">
    <property type="entry name" value="Ig-like_fold"/>
</dbReference>
<comment type="catalytic activity">
    <reaction evidence="1 11">
        <text>Hydrolysis of terminal non-reducing beta-D-galactose residues in beta-D-galactosides.</text>
        <dbReference type="EC" id="3.2.1.23"/>
    </reaction>
</comment>
<sequence length="1045" mass="118605">MTLSQAAFSDILSRRDWENPVVTSLHRLDAHPPFASWRDEAAARDDSPSVSMQSLNGEWGFRYFTQPEAVPASWLLQDLPDSTTLPVPANWQMHGFDAPIYTNVQYPIPVNPPLVPAENPTGCYSLTFSTDAAWLASGQTRIIFDGVNSAFHLWCNGGWIGYSQDSRLPAEFDLTPHLQPGKNRLAVMVLRWSDGSYLEDQDMWRMSGIFRDVTLLHKPQVHLADVQLETRLSPEFYRAELRAQVRVALPPDVTSRYQLRLTLWQGEEQVAQCQQPLGSAIIDERGHYPERALLSLPVEQPALWSAETPHLYRATLALLDGDQQLIEVEAWDVGFRQVTIDNGLLCLNGKPLLIRGTNRHEHHPEHGQVVDEATMRRDIELMKQHNFNAVRCSHYPNHPLWYRLCDQYGLYVVDEANIETHGMQPMNRLSDDPRWFAAYSERVTRMVQRDRNHCSIIIWSLGNESGHGATHDALYRWVKSSDPTRPVQYEGGGADTAATDIICPMYARVDEDQPFPAVPKWSLKKWIGLPGETRPLILCEYAHAMGNSFGGFAKYWEAFRQFPRLQGGFVWDWVDQSLTRHDEQGNPWQAYGGDFGDKPNDRQFCMNGLVFADRTPHPALYEAQRAQQFWQFTVDPGDPLSFTVSSDYLFRHSDNELLRWRIEQEGHVVTEGEVLLDIAAQGQQRITLPAPPALHGECWLNVAVHQIHPTRWSAADWCVAWHQWALPSVMALPIPPEAGEAPLLHDDASEIVVTHQQQRWHFSRHSGELTQWFVDEEPTLLSPLQDCFIRAPLDNDIGTSEAERVDPNAWVERWKAAGYDQMSSNLVSITANALSQAVQVETLHSWLANGQLAFISRKRYLINARGELQLQLSVEQSRGLPPPARIGLRCELAQIPQQVSWLGLGPHENYPDRQLAAQFSRWQLPLDQLSTPYVFPSENGQRGGTRQLDSGSWQVSGDFAFSLSRFSLEQLRETSHRHLLRPEAGCWLHLDAFHMGVGGDDSWSPSVSPEFLLTQQRWQAELTICQPTRATRSLVAGKIASETAH</sequence>
<evidence type="ECO:0000256" key="2">
    <source>
        <dbReference type="ARBA" id="ARBA00007401"/>
    </source>
</evidence>
<dbReference type="InterPro" id="IPR006101">
    <property type="entry name" value="Glyco_hydro_2"/>
</dbReference>
<dbReference type="GO" id="GO:0030246">
    <property type="term" value="F:carbohydrate binding"/>
    <property type="evidence" value="ECO:0007669"/>
    <property type="project" value="InterPro"/>
</dbReference>
<feature type="active site" description="Proton donor" evidence="11">
    <location>
        <position position="464"/>
    </location>
</feature>
<dbReference type="GO" id="GO:0000287">
    <property type="term" value="F:magnesium ion binding"/>
    <property type="evidence" value="ECO:0007669"/>
    <property type="project" value="UniProtKB-UniRule"/>
</dbReference>
<gene>
    <name evidence="11" type="primary">lacZ</name>
    <name evidence="13" type="ORF">SAMN05428971_2112</name>
</gene>
<feature type="binding site" evidence="11">
    <location>
        <position position="604"/>
    </location>
    <ligand>
        <name>Na(+)</name>
        <dbReference type="ChEBI" id="CHEBI:29101"/>
    </ligand>
</feature>
<accession>A0A1I5APQ1</accession>
<dbReference type="AlphaFoldDB" id="A0A1I5APQ1"/>
<keyword evidence="6 11" id="KW-0378">Hydrolase</keyword>
<feature type="binding site" evidence="11">
    <location>
        <position position="464"/>
    </location>
    <ligand>
        <name>Mg(2+)</name>
        <dbReference type="ChEBI" id="CHEBI:18420"/>
        <label>1</label>
    </ligand>
</feature>
<feature type="binding site" evidence="11">
    <location>
        <position position="464"/>
    </location>
    <ligand>
        <name>substrate</name>
    </ligand>
</feature>
<dbReference type="Pfam" id="PF02836">
    <property type="entry name" value="Glyco_hydro_2_C"/>
    <property type="match status" value="1"/>
</dbReference>
<feature type="binding site" evidence="11">
    <location>
        <begin position="540"/>
        <end position="543"/>
    </location>
    <ligand>
        <name>substrate</name>
    </ligand>
</feature>
<dbReference type="InterPro" id="IPR006104">
    <property type="entry name" value="Glyco_hydro_2_N"/>
</dbReference>
<dbReference type="InterPro" id="IPR017853">
    <property type="entry name" value="GH"/>
</dbReference>
<feature type="binding site" evidence="11">
    <location>
        <position position="202"/>
    </location>
    <ligand>
        <name>substrate</name>
    </ligand>
</feature>
<reference evidence="14" key="1">
    <citation type="submission" date="2016-10" db="EMBL/GenBank/DDBJ databases">
        <authorList>
            <person name="Varghese N."/>
            <person name="Submissions S."/>
        </authorList>
    </citation>
    <scope>NUCLEOTIDE SEQUENCE [LARGE SCALE GENOMIC DNA]</scope>
    <source>
        <strain evidence="14">OV426</strain>
    </source>
</reference>
<dbReference type="InterPro" id="IPR011013">
    <property type="entry name" value="Gal_mutarotase_sf_dom"/>
</dbReference>
<dbReference type="SUPFAM" id="SSF49303">
    <property type="entry name" value="beta-Galactosidase/glucuronidase domain"/>
    <property type="match status" value="2"/>
</dbReference>
<dbReference type="Pfam" id="PF16353">
    <property type="entry name" value="LacZ_4"/>
    <property type="match status" value="1"/>
</dbReference>
<evidence type="ECO:0000259" key="12">
    <source>
        <dbReference type="SMART" id="SM01038"/>
    </source>
</evidence>
<evidence type="ECO:0000256" key="7">
    <source>
        <dbReference type="ARBA" id="ARBA00022842"/>
    </source>
</evidence>
<dbReference type="RefSeq" id="WP_139229469.1">
    <property type="nucleotide sequence ID" value="NZ_FOVG01000001.1"/>
</dbReference>
<dbReference type="Pfam" id="PF02929">
    <property type="entry name" value="Bgal_small_N"/>
    <property type="match status" value="1"/>
</dbReference>
<dbReference type="Gene3D" id="3.20.20.80">
    <property type="entry name" value="Glycosidases"/>
    <property type="match status" value="1"/>
</dbReference>
<dbReference type="Gene3D" id="2.60.120.260">
    <property type="entry name" value="Galactose-binding domain-like"/>
    <property type="match status" value="1"/>
</dbReference>
<evidence type="ECO:0000313" key="13">
    <source>
        <dbReference type="EMBL" id="SFN64159.1"/>
    </source>
</evidence>
<dbReference type="InterPro" id="IPR032312">
    <property type="entry name" value="LacZ_4"/>
</dbReference>
<keyword evidence="8 11" id="KW-0915">Sodium</keyword>
<proteinExistence type="inferred from homology"/>
<dbReference type="InterPro" id="IPR023933">
    <property type="entry name" value="Glyco_hydro_2_beta_Galsidase"/>
</dbReference>
<dbReference type="InterPro" id="IPR006103">
    <property type="entry name" value="Glyco_hydro_2_cat"/>
</dbReference>
<feature type="site" description="Transition state stabilizer" evidence="11">
    <location>
        <position position="360"/>
    </location>
</feature>
<feature type="domain" description="Beta galactosidase small chain/" evidence="12">
    <location>
        <begin position="752"/>
        <end position="1025"/>
    </location>
</feature>
<dbReference type="EC" id="3.2.1.23" evidence="3 11"/>
<feature type="active site" description="Nucleophile" evidence="11">
    <location>
        <position position="540"/>
    </location>
</feature>
<dbReference type="Gene3D" id="2.70.98.10">
    <property type="match status" value="1"/>
</dbReference>
<dbReference type="Proteomes" id="UP000198968">
    <property type="component" value="Unassembled WGS sequence"/>
</dbReference>
<feature type="binding site" evidence="11">
    <location>
        <position position="202"/>
    </location>
    <ligand>
        <name>Na(+)</name>
        <dbReference type="ChEBI" id="CHEBI:29101"/>
    </ligand>
</feature>
<evidence type="ECO:0000256" key="6">
    <source>
        <dbReference type="ARBA" id="ARBA00022801"/>
    </source>
</evidence>
<dbReference type="InterPro" id="IPR014718">
    <property type="entry name" value="GH-type_carb-bd"/>
</dbReference>
<dbReference type="InterPro" id="IPR008979">
    <property type="entry name" value="Galactose-bd-like_sf"/>
</dbReference>
<dbReference type="NCBIfam" id="NF007074">
    <property type="entry name" value="PRK09525.1"/>
    <property type="match status" value="1"/>
</dbReference>
<organism evidence="13 14">
    <name type="scientific">Candidatus Pantoea varia</name>
    <dbReference type="NCBI Taxonomy" id="1881036"/>
    <lineage>
        <taxon>Bacteria</taxon>
        <taxon>Pseudomonadati</taxon>
        <taxon>Pseudomonadota</taxon>
        <taxon>Gammaproteobacteria</taxon>
        <taxon>Enterobacterales</taxon>
        <taxon>Erwiniaceae</taxon>
        <taxon>Pantoea</taxon>
    </lineage>
</organism>
<comment type="subunit">
    <text evidence="11">Homotetramer.</text>
</comment>
<evidence type="ECO:0000256" key="9">
    <source>
        <dbReference type="ARBA" id="ARBA00023295"/>
    </source>
</evidence>
<feature type="binding site" evidence="11">
    <location>
        <position position="419"/>
    </location>
    <ligand>
        <name>Mg(2+)</name>
        <dbReference type="ChEBI" id="CHEBI:18420"/>
        <label>1</label>
    </ligand>
</feature>
<dbReference type="PRINTS" id="PR00132">
    <property type="entry name" value="GLHYDRLASE2"/>
</dbReference>
<dbReference type="GO" id="GO:0009341">
    <property type="term" value="C:beta-galactosidase complex"/>
    <property type="evidence" value="ECO:0007669"/>
    <property type="project" value="InterPro"/>
</dbReference>
<protein>
    <recommendedName>
        <fullName evidence="4 11">Beta-galactosidase</fullName>
        <shortName evidence="11">Beta-gal</shortName>
        <ecNumber evidence="3 11">3.2.1.23</ecNumber>
    </recommendedName>
    <alternativeName>
        <fullName evidence="10 11">Lactase</fullName>
    </alternativeName>
</protein>
<keyword evidence="7 11" id="KW-0460">Magnesium</keyword>
<keyword evidence="5 11" id="KW-0479">Metal-binding</keyword>
<dbReference type="InterPro" id="IPR050347">
    <property type="entry name" value="Bact_Beta-galactosidase"/>
</dbReference>
<dbReference type="GO" id="GO:0005990">
    <property type="term" value="P:lactose catabolic process"/>
    <property type="evidence" value="ECO:0007669"/>
    <property type="project" value="TreeGrafter"/>
</dbReference>
<dbReference type="PANTHER" id="PTHR46323">
    <property type="entry name" value="BETA-GALACTOSIDASE"/>
    <property type="match status" value="1"/>
</dbReference>
<feature type="binding site" evidence="11">
    <location>
        <position position="607"/>
    </location>
    <ligand>
        <name>substrate</name>
    </ligand>
</feature>
<dbReference type="InterPro" id="IPR004199">
    <property type="entry name" value="B-gal_small/dom_5"/>
</dbReference>
<keyword evidence="14" id="KW-1185">Reference proteome</keyword>
<feature type="site" description="Transition state stabilizer" evidence="11">
    <location>
        <position position="394"/>
    </location>
</feature>
<dbReference type="HAMAP" id="MF_01687">
    <property type="entry name" value="Beta_gal"/>
    <property type="match status" value="1"/>
</dbReference>
<dbReference type="Gene3D" id="2.60.40.10">
    <property type="entry name" value="Immunoglobulins"/>
    <property type="match status" value="2"/>
</dbReference>
<feature type="binding site" evidence="11">
    <location>
        <position position="1003"/>
    </location>
    <ligand>
        <name>substrate</name>
    </ligand>
</feature>
<evidence type="ECO:0000256" key="3">
    <source>
        <dbReference type="ARBA" id="ARBA00012756"/>
    </source>
</evidence>
<dbReference type="InterPro" id="IPR036156">
    <property type="entry name" value="Beta-gal/glucu_dom_sf"/>
</dbReference>
<dbReference type="Pfam" id="PF02837">
    <property type="entry name" value="Glyco_hydro_2_N"/>
    <property type="match status" value="1"/>
</dbReference>
<dbReference type="InterPro" id="IPR006102">
    <property type="entry name" value="Ig-like_GH2"/>
</dbReference>
<feature type="binding site" evidence="11">
    <location>
        <position position="600"/>
    </location>
    <ligand>
        <name>Mg(2+)</name>
        <dbReference type="ChEBI" id="CHEBI:18420"/>
        <label>2</label>
    </ligand>
</feature>
<evidence type="ECO:0000256" key="1">
    <source>
        <dbReference type="ARBA" id="ARBA00001412"/>
    </source>
</evidence>
<dbReference type="SUPFAM" id="SSF49785">
    <property type="entry name" value="Galactose-binding domain-like"/>
    <property type="match status" value="1"/>
</dbReference>
<dbReference type="SUPFAM" id="SSF74650">
    <property type="entry name" value="Galactose mutarotase-like"/>
    <property type="match status" value="1"/>
</dbReference>
<feature type="binding site" evidence="11">
    <location>
        <position position="421"/>
    </location>
    <ligand>
        <name>Mg(2+)</name>
        <dbReference type="ChEBI" id="CHEBI:18420"/>
        <label>1</label>
    </ligand>
</feature>
<dbReference type="GO" id="GO:0004565">
    <property type="term" value="F:beta-galactosidase activity"/>
    <property type="evidence" value="ECO:0007669"/>
    <property type="project" value="UniProtKB-EC"/>
</dbReference>
<dbReference type="Pfam" id="PF00703">
    <property type="entry name" value="Glyco_hydro_2"/>
    <property type="match status" value="1"/>
</dbReference>
<comment type="cofactor">
    <cofactor evidence="11">
        <name>Mg(2+)</name>
        <dbReference type="ChEBI" id="CHEBI:18420"/>
    </cofactor>
    <text evidence="11">Binds 2 magnesium ions per monomer.</text>
</comment>
<dbReference type="PANTHER" id="PTHR46323:SF2">
    <property type="entry name" value="BETA-GALACTOSIDASE"/>
    <property type="match status" value="1"/>
</dbReference>
<evidence type="ECO:0000256" key="5">
    <source>
        <dbReference type="ARBA" id="ARBA00022723"/>
    </source>
</evidence>
<dbReference type="SMART" id="SM01038">
    <property type="entry name" value="Bgal_small_N"/>
    <property type="match status" value="1"/>
</dbReference>
<dbReference type="EMBL" id="FOVG01000001">
    <property type="protein sequence ID" value="SFN64159.1"/>
    <property type="molecule type" value="Genomic_DNA"/>
</dbReference>
<name>A0A1I5APQ1_9GAMM</name>
<dbReference type="PROSITE" id="PS00719">
    <property type="entry name" value="GLYCOSYL_HYDROL_F2_1"/>
    <property type="match status" value="1"/>
</dbReference>
<evidence type="ECO:0000256" key="4">
    <source>
        <dbReference type="ARBA" id="ARBA00013303"/>
    </source>
</evidence>
<evidence type="ECO:0000256" key="11">
    <source>
        <dbReference type="HAMAP-Rule" id="MF_01687"/>
    </source>
</evidence>
<feature type="binding site" evidence="11">
    <location>
        <position position="607"/>
    </location>
    <ligand>
        <name>Na(+)</name>
        <dbReference type="ChEBI" id="CHEBI:29101"/>
    </ligand>
</feature>
<comment type="similarity">
    <text evidence="2 11">Belongs to the glycosyl hydrolase 2 family.</text>
</comment>
<dbReference type="InterPro" id="IPR023230">
    <property type="entry name" value="Glyco_hydro_2_CS"/>
</dbReference>
<comment type="cofactor">
    <cofactor evidence="11">
        <name>Na(+)</name>
        <dbReference type="ChEBI" id="CHEBI:29101"/>
    </cofactor>
    <text evidence="11">Binds 1 sodium ion per monomer.</text>
</comment>
<dbReference type="FunFam" id="3.20.20.80:FF:000018">
    <property type="entry name" value="Beta-galactosidase"/>
    <property type="match status" value="1"/>
</dbReference>
<evidence type="ECO:0000256" key="10">
    <source>
        <dbReference type="ARBA" id="ARBA00032230"/>
    </source>
</evidence>
<evidence type="ECO:0000313" key="14">
    <source>
        <dbReference type="Proteomes" id="UP000198968"/>
    </source>
</evidence>
<keyword evidence="9 11" id="KW-0326">Glycosidase</keyword>
<feature type="binding site" evidence="11">
    <location>
        <position position="103"/>
    </location>
    <ligand>
        <name>substrate</name>
    </ligand>
</feature>
<evidence type="ECO:0000256" key="8">
    <source>
        <dbReference type="ARBA" id="ARBA00023053"/>
    </source>
</evidence>